<feature type="domain" description="DUF6602" evidence="1">
    <location>
        <begin position="31"/>
        <end position="131"/>
    </location>
</feature>
<gene>
    <name evidence="3" type="ORF">CC99x_007850</name>
    <name evidence="2" type="ORF">CC99x_02582</name>
</gene>
<proteinExistence type="predicted"/>
<dbReference type="AlphaFoldDB" id="A0A0Q9Y8P6"/>
<reference evidence="2" key="1">
    <citation type="submission" date="2015-09" db="EMBL/GenBank/DDBJ databases">
        <title>Draft Genome Sequences of Two Novel Amoeba-resistant Intranuclear Bacteria, Candidatus Berkiella cookevillensis and Candidatus Berkiella aquae.</title>
        <authorList>
            <person name="Mehari Y.T."/>
            <person name="Arivett B.A."/>
            <person name="Farone A.L."/>
            <person name="Gunderson J.H."/>
            <person name="Farone M.B."/>
        </authorList>
    </citation>
    <scope>NUCLEOTIDE SEQUENCE [LARGE SCALE GENOMIC DNA]</scope>
    <source>
        <strain evidence="2">CC99</strain>
    </source>
</reference>
<dbReference type="RefSeq" id="WP_057625651.1">
    <property type="nucleotide sequence ID" value="NZ_LKHV02000001.1"/>
</dbReference>
<keyword evidence="4" id="KW-1185">Reference proteome</keyword>
<dbReference type="InterPro" id="IPR046537">
    <property type="entry name" value="DUF6602"/>
</dbReference>
<dbReference type="CDD" id="cd21173">
    <property type="entry name" value="NucC-like"/>
    <property type="match status" value="1"/>
</dbReference>
<dbReference type="OrthoDB" id="7068941at2"/>
<name>A0A0Q9Y8P6_9GAMM</name>
<dbReference type="EMBL" id="LKHV01000029">
    <property type="protein sequence ID" value="KRG17165.1"/>
    <property type="molecule type" value="Genomic_DNA"/>
</dbReference>
<dbReference type="Pfam" id="PF20247">
    <property type="entry name" value="DUF6602"/>
    <property type="match status" value="1"/>
</dbReference>
<evidence type="ECO:0000313" key="2">
    <source>
        <dbReference type="EMBL" id="KRG17165.1"/>
    </source>
</evidence>
<dbReference type="Proteomes" id="UP000051494">
    <property type="component" value="Unassembled WGS sequence"/>
</dbReference>
<evidence type="ECO:0000313" key="4">
    <source>
        <dbReference type="Proteomes" id="UP000051494"/>
    </source>
</evidence>
<reference evidence="3" key="2">
    <citation type="journal article" date="2016" name="Genome Announc.">
        <title>Draft Genome Sequences of Two Novel Amoeba-Resistant Intranuclear Bacteria, 'Candidatus Berkiella cookevillensis' and 'Candidatus Berkiella aquae'.</title>
        <authorList>
            <person name="Mehari Y.T."/>
            <person name="Arivett B.A."/>
            <person name="Farone A.L."/>
            <person name="Gunderson J.H."/>
            <person name="Farone M.B."/>
        </authorList>
    </citation>
    <scope>NUCLEOTIDE SEQUENCE</scope>
    <source>
        <strain evidence="3">CC99</strain>
    </source>
</reference>
<accession>A0A0Q9Y8P6</accession>
<evidence type="ECO:0000313" key="3">
    <source>
        <dbReference type="EMBL" id="MCS5708816.1"/>
    </source>
</evidence>
<sequence length="296" mass="34062">MKTKPYNLLDSYHAYATDIWLAREKAKLIHSTKDIKSSGNEVEICARNVLSKILPKRFYVGHGHIIDVKRNISRQFDIIISDADNVPVLFKAEDGTEYIPFESVYAVGEIRSTFNNPKEINDFSEHIKSLNEEFYREKTKPNEFNDFALDGSNITTSDKRPYKNPLFKFMLFVDGNSIENKIEELSIFVQAEQKNLPNVTCFLNKGVILNWRLEDIPPQIKAINAIPEFSTRKKLWCFRKPGDANKILGGNLSALLLVLMNHLQNCTLKKPNLLDYFSEYIFFEKNAVAIGKERTS</sequence>
<comment type="caution">
    <text evidence="2">The sequence shown here is derived from an EMBL/GenBank/DDBJ whole genome shotgun (WGS) entry which is preliminary data.</text>
</comment>
<protein>
    <recommendedName>
        <fullName evidence="1">DUF6602 domain-containing protein</fullName>
    </recommendedName>
</protein>
<dbReference type="EMBL" id="LKHV02000001">
    <property type="protein sequence ID" value="MCS5708816.1"/>
    <property type="molecule type" value="Genomic_DNA"/>
</dbReference>
<organism evidence="2">
    <name type="scientific">Candidatus Berkiella cookevillensis</name>
    <dbReference type="NCBI Taxonomy" id="437022"/>
    <lineage>
        <taxon>Bacteria</taxon>
        <taxon>Pseudomonadati</taxon>
        <taxon>Pseudomonadota</taxon>
        <taxon>Gammaproteobacteria</taxon>
        <taxon>Candidatus Berkiellales</taxon>
        <taxon>Candidatus Berkiellaceae</taxon>
        <taxon>Candidatus Berkiella</taxon>
    </lineage>
</organism>
<reference evidence="3" key="3">
    <citation type="submission" date="2021-06" db="EMBL/GenBank/DDBJ databases">
        <title>Genomic Description and Analysis of Intracellular Bacteria, Candidatus Berkiella cookevillensis and Candidatus Berkiella aquae.</title>
        <authorList>
            <person name="Kidane D.T."/>
            <person name="Mehari Y.T."/>
            <person name="Rice F.C."/>
            <person name="Arivett B.A."/>
            <person name="Farone A.L."/>
            <person name="Berk S.G."/>
            <person name="Farone M.B."/>
        </authorList>
    </citation>
    <scope>NUCLEOTIDE SEQUENCE</scope>
    <source>
        <strain evidence="3">CC99</strain>
    </source>
</reference>
<evidence type="ECO:0000259" key="1">
    <source>
        <dbReference type="Pfam" id="PF20247"/>
    </source>
</evidence>